<keyword evidence="1" id="KW-0472">Membrane</keyword>
<dbReference type="Proteomes" id="UP000184383">
    <property type="component" value="Unassembled WGS sequence"/>
</dbReference>
<evidence type="ECO:0000313" key="3">
    <source>
        <dbReference type="Proteomes" id="UP000184383"/>
    </source>
</evidence>
<keyword evidence="1" id="KW-0812">Transmembrane</keyword>
<reference evidence="3" key="1">
    <citation type="journal article" date="2017" name="Genome Biol.">
        <title>Comparative genomics reveals high biological diversity and specific adaptations in the industrially and medically important fungal genus Aspergillus.</title>
        <authorList>
            <person name="de Vries R.P."/>
            <person name="Riley R."/>
            <person name="Wiebenga A."/>
            <person name="Aguilar-Osorio G."/>
            <person name="Amillis S."/>
            <person name="Uchima C.A."/>
            <person name="Anderluh G."/>
            <person name="Asadollahi M."/>
            <person name="Askin M."/>
            <person name="Barry K."/>
            <person name="Battaglia E."/>
            <person name="Bayram O."/>
            <person name="Benocci T."/>
            <person name="Braus-Stromeyer S.A."/>
            <person name="Caldana C."/>
            <person name="Canovas D."/>
            <person name="Cerqueira G.C."/>
            <person name="Chen F."/>
            <person name="Chen W."/>
            <person name="Choi C."/>
            <person name="Clum A."/>
            <person name="Dos Santos R.A."/>
            <person name="Damasio A.R."/>
            <person name="Diallinas G."/>
            <person name="Emri T."/>
            <person name="Fekete E."/>
            <person name="Flipphi M."/>
            <person name="Freyberg S."/>
            <person name="Gallo A."/>
            <person name="Gournas C."/>
            <person name="Habgood R."/>
            <person name="Hainaut M."/>
            <person name="Harispe M.L."/>
            <person name="Henrissat B."/>
            <person name="Hilden K.S."/>
            <person name="Hope R."/>
            <person name="Hossain A."/>
            <person name="Karabika E."/>
            <person name="Karaffa L."/>
            <person name="Karanyi Z."/>
            <person name="Krasevec N."/>
            <person name="Kuo A."/>
            <person name="Kusch H."/>
            <person name="LaButti K."/>
            <person name="Lagendijk E.L."/>
            <person name="Lapidus A."/>
            <person name="Levasseur A."/>
            <person name="Lindquist E."/>
            <person name="Lipzen A."/>
            <person name="Logrieco A.F."/>
            <person name="MacCabe A."/>
            <person name="Maekelae M.R."/>
            <person name="Malavazi I."/>
            <person name="Melin P."/>
            <person name="Meyer V."/>
            <person name="Mielnichuk N."/>
            <person name="Miskei M."/>
            <person name="Molnar A.P."/>
            <person name="Mule G."/>
            <person name="Ngan C.Y."/>
            <person name="Orejas M."/>
            <person name="Orosz E."/>
            <person name="Ouedraogo J.P."/>
            <person name="Overkamp K.M."/>
            <person name="Park H.-S."/>
            <person name="Perrone G."/>
            <person name="Piumi F."/>
            <person name="Punt P.J."/>
            <person name="Ram A.F."/>
            <person name="Ramon A."/>
            <person name="Rauscher S."/>
            <person name="Record E."/>
            <person name="Riano-Pachon D.M."/>
            <person name="Robert V."/>
            <person name="Roehrig J."/>
            <person name="Ruller R."/>
            <person name="Salamov A."/>
            <person name="Salih N.S."/>
            <person name="Samson R.A."/>
            <person name="Sandor E."/>
            <person name="Sanguinetti M."/>
            <person name="Schuetze T."/>
            <person name="Sepcic K."/>
            <person name="Shelest E."/>
            <person name="Sherlock G."/>
            <person name="Sophianopoulou V."/>
            <person name="Squina F.M."/>
            <person name="Sun H."/>
            <person name="Susca A."/>
            <person name="Todd R.B."/>
            <person name="Tsang A."/>
            <person name="Unkles S.E."/>
            <person name="van de Wiele N."/>
            <person name="van Rossen-Uffink D."/>
            <person name="Oliveira J.V."/>
            <person name="Vesth T.C."/>
            <person name="Visser J."/>
            <person name="Yu J.-H."/>
            <person name="Zhou M."/>
            <person name="Andersen M.R."/>
            <person name="Archer D.B."/>
            <person name="Baker S.E."/>
            <person name="Benoit I."/>
            <person name="Brakhage A.A."/>
            <person name="Braus G.H."/>
            <person name="Fischer R."/>
            <person name="Frisvad J.C."/>
            <person name="Goldman G.H."/>
            <person name="Houbraken J."/>
            <person name="Oakley B."/>
            <person name="Pocsi I."/>
            <person name="Scazzocchio C."/>
            <person name="Seiboth B."/>
            <person name="vanKuyk P.A."/>
            <person name="Wortman J."/>
            <person name="Dyer P.S."/>
            <person name="Grigoriev I.V."/>
        </authorList>
    </citation>
    <scope>NUCLEOTIDE SEQUENCE [LARGE SCALE GENOMIC DNA]</scope>
    <source>
        <strain evidence="3">DTO 134E9</strain>
    </source>
</reference>
<feature type="transmembrane region" description="Helical" evidence="1">
    <location>
        <begin position="20"/>
        <end position="40"/>
    </location>
</feature>
<evidence type="ECO:0000256" key="1">
    <source>
        <dbReference type="SAM" id="Phobius"/>
    </source>
</evidence>
<gene>
    <name evidence="2" type="ORF">ASPWEDRAFT_122438</name>
</gene>
<evidence type="ECO:0000313" key="2">
    <source>
        <dbReference type="EMBL" id="OJJ29621.1"/>
    </source>
</evidence>
<protein>
    <submittedName>
        <fullName evidence="2">Uncharacterized protein</fullName>
    </submittedName>
</protein>
<sequence length="110" mass="12521">NSIFQSRYNDMLLEQENVPWFHNILASGFAWILLAGYLVFPGTFTPLRDSEALQAMASQNAVSSAVYYSVQNMPLLGLAATCCIVGGAGSIWLWWQWRTNYLWPNQHLFM</sequence>
<feature type="non-terminal residue" evidence="2">
    <location>
        <position position="1"/>
    </location>
</feature>
<keyword evidence="1" id="KW-1133">Transmembrane helix</keyword>
<dbReference type="STRING" id="1073089.A0A1L9R3W6"/>
<name>A0A1L9R3W6_ASPWE</name>
<dbReference type="VEuPathDB" id="FungiDB:ASPWEDRAFT_122438"/>
<proteinExistence type="predicted"/>
<dbReference type="AlphaFoldDB" id="A0A1L9R3W6"/>
<organism evidence="2 3">
    <name type="scientific">Aspergillus wentii DTO 134E9</name>
    <dbReference type="NCBI Taxonomy" id="1073089"/>
    <lineage>
        <taxon>Eukaryota</taxon>
        <taxon>Fungi</taxon>
        <taxon>Dikarya</taxon>
        <taxon>Ascomycota</taxon>
        <taxon>Pezizomycotina</taxon>
        <taxon>Eurotiomycetes</taxon>
        <taxon>Eurotiomycetidae</taxon>
        <taxon>Eurotiales</taxon>
        <taxon>Aspergillaceae</taxon>
        <taxon>Aspergillus</taxon>
        <taxon>Aspergillus subgen. Cremei</taxon>
    </lineage>
</organism>
<dbReference type="RefSeq" id="XP_040683298.1">
    <property type="nucleotide sequence ID" value="XM_040829160.1"/>
</dbReference>
<keyword evidence="3" id="KW-1185">Reference proteome</keyword>
<feature type="transmembrane region" description="Helical" evidence="1">
    <location>
        <begin position="75"/>
        <end position="95"/>
    </location>
</feature>
<dbReference type="GeneID" id="63745008"/>
<accession>A0A1L9R3W6</accession>
<dbReference type="EMBL" id="KV878219">
    <property type="protein sequence ID" value="OJJ29621.1"/>
    <property type="molecule type" value="Genomic_DNA"/>
</dbReference>
<dbReference type="OrthoDB" id="3254104at2759"/>